<dbReference type="GO" id="GO:0005829">
    <property type="term" value="C:cytosol"/>
    <property type="evidence" value="ECO:0007669"/>
    <property type="project" value="TreeGrafter"/>
</dbReference>
<dbReference type="InterPro" id="IPR018060">
    <property type="entry name" value="HTH_AraC"/>
</dbReference>
<proteinExistence type="predicted"/>
<dbReference type="Pfam" id="PF12625">
    <property type="entry name" value="Arabinose_bd"/>
    <property type="match status" value="1"/>
</dbReference>
<dbReference type="PANTHER" id="PTHR47894">
    <property type="entry name" value="HTH-TYPE TRANSCRIPTIONAL REGULATOR GADX"/>
    <property type="match status" value="1"/>
</dbReference>
<evidence type="ECO:0000313" key="4">
    <source>
        <dbReference type="Proteomes" id="UP000242317"/>
    </source>
</evidence>
<gene>
    <name evidence="3" type="ORF">SAMN05421749_101159</name>
</gene>
<dbReference type="EMBL" id="FMYK01000001">
    <property type="protein sequence ID" value="SDB83073.1"/>
    <property type="molecule type" value="Genomic_DNA"/>
</dbReference>
<accession>A0A1G6GMK8</accession>
<evidence type="ECO:0000259" key="2">
    <source>
        <dbReference type="PROSITE" id="PS01124"/>
    </source>
</evidence>
<keyword evidence="1" id="KW-0238">DNA-binding</keyword>
<dbReference type="Gene3D" id="1.10.10.60">
    <property type="entry name" value="Homeodomain-like"/>
    <property type="match status" value="1"/>
</dbReference>
<feature type="domain" description="HTH araC/xylS-type" evidence="2">
    <location>
        <begin position="242"/>
        <end position="336"/>
    </location>
</feature>
<sequence>MSKFQHAFECDYRYIPAHHQLSILMDICHSHDISHDLVLRGSGIFLEDILSAKKRISVEQIRQVLKNISTFSNQHDIHFLFGQRTLITPFHEAQHSLLYANSIAEALQRYVTFSSLLCPWLTPQLFESQQHLYLYWLDENNPDSQHLIESAMSAIQALTRQLYGQKLPWHYEFHGEEPEYIEQYWVHLGDHVEFNRPMNMMILDRQYLYTPLPNASSILAQTSHKQALSHFEMMGIEQSFLTLLYHYLMQNIQHNIQLEHTAEYFAMSPATLKRKLKKHHTHFQAQVDQCRLHTAIKLYRIYGYKTEQVSEYLQINDANNFRRAFKRWSGISPQAI</sequence>
<dbReference type="PANTHER" id="PTHR47894:SF1">
    <property type="entry name" value="HTH-TYPE TRANSCRIPTIONAL REGULATOR VQSM"/>
    <property type="match status" value="1"/>
</dbReference>
<reference evidence="4" key="1">
    <citation type="submission" date="2016-09" db="EMBL/GenBank/DDBJ databases">
        <authorList>
            <person name="Varghese N."/>
            <person name="Submissions S."/>
        </authorList>
    </citation>
    <scope>NUCLEOTIDE SEQUENCE [LARGE SCALE GENOMIC DNA]</scope>
    <source>
        <strain evidence="4">ANC 3699</strain>
    </source>
</reference>
<protein>
    <submittedName>
        <fullName evidence="3">Transcriptional regulator, AraC family</fullName>
    </submittedName>
</protein>
<keyword evidence="4" id="KW-1185">Reference proteome</keyword>
<dbReference type="PROSITE" id="PS01124">
    <property type="entry name" value="HTH_ARAC_FAMILY_2"/>
    <property type="match status" value="1"/>
</dbReference>
<evidence type="ECO:0000256" key="1">
    <source>
        <dbReference type="ARBA" id="ARBA00023125"/>
    </source>
</evidence>
<dbReference type="Proteomes" id="UP000242317">
    <property type="component" value="Unassembled WGS sequence"/>
</dbReference>
<name>A0A1G6GMK8_9GAMM</name>
<dbReference type="InterPro" id="IPR032687">
    <property type="entry name" value="AraC-type_N"/>
</dbReference>
<dbReference type="OrthoDB" id="5582699at2"/>
<dbReference type="AlphaFoldDB" id="A0A1G6GMK8"/>
<dbReference type="GO" id="GO:0003700">
    <property type="term" value="F:DNA-binding transcription factor activity"/>
    <property type="evidence" value="ECO:0007669"/>
    <property type="project" value="InterPro"/>
</dbReference>
<dbReference type="RefSeq" id="WP_092614605.1">
    <property type="nucleotide sequence ID" value="NZ_FMYK01000001.1"/>
</dbReference>
<dbReference type="SMART" id="SM00342">
    <property type="entry name" value="HTH_ARAC"/>
    <property type="match status" value="1"/>
</dbReference>
<dbReference type="Pfam" id="PF12833">
    <property type="entry name" value="HTH_18"/>
    <property type="match status" value="1"/>
</dbReference>
<organism evidence="3 4">
    <name type="scientific">Acinetobacter marinus</name>
    <dbReference type="NCBI Taxonomy" id="281375"/>
    <lineage>
        <taxon>Bacteria</taxon>
        <taxon>Pseudomonadati</taxon>
        <taxon>Pseudomonadota</taxon>
        <taxon>Gammaproteobacteria</taxon>
        <taxon>Moraxellales</taxon>
        <taxon>Moraxellaceae</taxon>
        <taxon>Acinetobacter</taxon>
    </lineage>
</organism>
<dbReference type="GO" id="GO:0000976">
    <property type="term" value="F:transcription cis-regulatory region binding"/>
    <property type="evidence" value="ECO:0007669"/>
    <property type="project" value="TreeGrafter"/>
</dbReference>
<evidence type="ECO:0000313" key="3">
    <source>
        <dbReference type="EMBL" id="SDB83073.1"/>
    </source>
</evidence>